<dbReference type="EMBL" id="JH795874">
    <property type="protein sequence ID" value="EJT98076.1"/>
    <property type="molecule type" value="Genomic_DNA"/>
</dbReference>
<evidence type="ECO:0000313" key="3">
    <source>
        <dbReference type="Proteomes" id="UP000030653"/>
    </source>
</evidence>
<evidence type="ECO:0000313" key="2">
    <source>
        <dbReference type="EMBL" id="EJT98076.1"/>
    </source>
</evidence>
<evidence type="ECO:0000256" key="1">
    <source>
        <dbReference type="SAM" id="MobiDB-lite"/>
    </source>
</evidence>
<reference evidence="2 3" key="1">
    <citation type="journal article" date="2012" name="Science">
        <title>The Paleozoic origin of enzymatic lignin decomposition reconstructed from 31 fungal genomes.</title>
        <authorList>
            <person name="Floudas D."/>
            <person name="Binder M."/>
            <person name="Riley R."/>
            <person name="Barry K."/>
            <person name="Blanchette R.A."/>
            <person name="Henrissat B."/>
            <person name="Martinez A.T."/>
            <person name="Otillar R."/>
            <person name="Spatafora J.W."/>
            <person name="Yadav J.S."/>
            <person name="Aerts A."/>
            <person name="Benoit I."/>
            <person name="Boyd A."/>
            <person name="Carlson A."/>
            <person name="Copeland A."/>
            <person name="Coutinho P.M."/>
            <person name="de Vries R.P."/>
            <person name="Ferreira P."/>
            <person name="Findley K."/>
            <person name="Foster B."/>
            <person name="Gaskell J."/>
            <person name="Glotzer D."/>
            <person name="Gorecki P."/>
            <person name="Heitman J."/>
            <person name="Hesse C."/>
            <person name="Hori C."/>
            <person name="Igarashi K."/>
            <person name="Jurgens J.A."/>
            <person name="Kallen N."/>
            <person name="Kersten P."/>
            <person name="Kohler A."/>
            <person name="Kuees U."/>
            <person name="Kumar T.K.A."/>
            <person name="Kuo A."/>
            <person name="LaButti K."/>
            <person name="Larrondo L.F."/>
            <person name="Lindquist E."/>
            <person name="Ling A."/>
            <person name="Lombard V."/>
            <person name="Lucas S."/>
            <person name="Lundell T."/>
            <person name="Martin R."/>
            <person name="McLaughlin D.J."/>
            <person name="Morgenstern I."/>
            <person name="Morin E."/>
            <person name="Murat C."/>
            <person name="Nagy L.G."/>
            <person name="Nolan M."/>
            <person name="Ohm R.A."/>
            <person name="Patyshakuliyeva A."/>
            <person name="Rokas A."/>
            <person name="Ruiz-Duenas F.J."/>
            <person name="Sabat G."/>
            <person name="Salamov A."/>
            <person name="Samejima M."/>
            <person name="Schmutz J."/>
            <person name="Slot J.C."/>
            <person name="St John F."/>
            <person name="Stenlid J."/>
            <person name="Sun H."/>
            <person name="Sun S."/>
            <person name="Syed K."/>
            <person name="Tsang A."/>
            <person name="Wiebenga A."/>
            <person name="Young D."/>
            <person name="Pisabarro A."/>
            <person name="Eastwood D.C."/>
            <person name="Martin F."/>
            <person name="Cullen D."/>
            <person name="Grigoriev I.V."/>
            <person name="Hibbett D.S."/>
        </authorList>
    </citation>
    <scope>NUCLEOTIDE SEQUENCE [LARGE SCALE GENOMIC DNA]</scope>
    <source>
        <strain evidence="2 3">DJM-731 SS1</strain>
    </source>
</reference>
<dbReference type="GeneID" id="63688821"/>
<gene>
    <name evidence="2" type="ORF">DACRYDRAFT_24614</name>
</gene>
<proteinExistence type="predicted"/>
<feature type="region of interest" description="Disordered" evidence="1">
    <location>
        <begin position="287"/>
        <end position="315"/>
    </location>
</feature>
<accession>M5FX74</accession>
<dbReference type="AlphaFoldDB" id="M5FX74"/>
<dbReference type="Proteomes" id="UP000030653">
    <property type="component" value="Unassembled WGS sequence"/>
</dbReference>
<sequence length="362" mass="39812">MPDNFSSSACQADKQRLLEFLHAIPDIQSYRASLLIIVHGDFFSGSTALICRNLGLDTLPPSVQDARVVTLKNESVWVPEIEDSLMSLQFDVFGLPIEGTSPRDCMDHLIMLWGQKLWDALPELPGTPIIQPMFQAFISGIDVASSQLWKMSVQADSPCPLSLPSFAHRRTSTWKQAIEAVGEYLQQPVFGHGYAISQARQFLHQLAGQVAKAPKTYGIEVFPIFEHIGNHVAGMIIADSSRVTFRDEFLGRDLLPALQKNVRSNWAAVIADFNIAYQSLPQCSSPLLSTKRERGDDPLVGEDMKMSPPKRTKIGQNNVSVVNGALSAPRTTSTRPKKGTLHSLRARIKLANALAAGETDGH</sequence>
<dbReference type="HOGENOM" id="CLU_765088_0_0_1"/>
<keyword evidence="3" id="KW-1185">Reference proteome</keyword>
<organism evidence="2 3">
    <name type="scientific">Dacryopinax primogenitus (strain DJM 731)</name>
    <name type="common">Brown rot fungus</name>
    <dbReference type="NCBI Taxonomy" id="1858805"/>
    <lineage>
        <taxon>Eukaryota</taxon>
        <taxon>Fungi</taxon>
        <taxon>Dikarya</taxon>
        <taxon>Basidiomycota</taxon>
        <taxon>Agaricomycotina</taxon>
        <taxon>Dacrymycetes</taxon>
        <taxon>Dacrymycetales</taxon>
        <taxon>Dacrymycetaceae</taxon>
        <taxon>Dacryopinax</taxon>
    </lineage>
</organism>
<protein>
    <submittedName>
        <fullName evidence="2">Uncharacterized protein</fullName>
    </submittedName>
</protein>
<dbReference type="RefSeq" id="XP_040624974.1">
    <property type="nucleotide sequence ID" value="XM_040773759.1"/>
</dbReference>
<feature type="compositionally biased region" description="Basic and acidic residues" evidence="1">
    <location>
        <begin position="290"/>
        <end position="305"/>
    </location>
</feature>
<name>M5FX74_DACPD</name>